<evidence type="ECO:0000256" key="8">
    <source>
        <dbReference type="ARBA" id="ARBA00023136"/>
    </source>
</evidence>
<dbReference type="GO" id="GO:0042910">
    <property type="term" value="F:xenobiotic transmembrane transporter activity"/>
    <property type="evidence" value="ECO:0007669"/>
    <property type="project" value="InterPro"/>
</dbReference>
<dbReference type="CDD" id="cd13131">
    <property type="entry name" value="MATE_NorM_like"/>
    <property type="match status" value="1"/>
</dbReference>
<feature type="transmembrane region" description="Helical" evidence="10">
    <location>
        <begin position="434"/>
        <end position="459"/>
    </location>
</feature>
<organism evidence="11 12">
    <name type="scientific">Ruminobacter amylophilus</name>
    <dbReference type="NCBI Taxonomy" id="867"/>
    <lineage>
        <taxon>Bacteria</taxon>
        <taxon>Pseudomonadati</taxon>
        <taxon>Pseudomonadota</taxon>
        <taxon>Gammaproteobacteria</taxon>
        <taxon>Aeromonadales</taxon>
        <taxon>Succinivibrionaceae</taxon>
        <taxon>Ruminobacter</taxon>
    </lineage>
</organism>
<keyword evidence="3" id="KW-0050">Antiport</keyword>
<sequence>MDSNSNKAPMYNSTYKGSLKKEIMQQLHLAIPILIGQLSTSLLGFIDTIMASNLGMTDLAAIAVGCSFWIPFSLLCIGLCLGLSPIIAQLLGQNNPEEIPKYTHNALFPLMIVTAFSMIFLLIMPSFMLKYTNLGPEVIDKAVKYIDLVVIALPGLSLYHLLKNTAEGVMVAIPTMIIGLVSVLMNIPLNYIFMYGKLGIPEMGAVGCGVATAIIAWTSFGIIYLYCRYNSRLKDFNILRKKENTDFSIIKHVSRIGFPVSVALLIENFTYYIFGYATGFLGTQYTAAHQIASIISVMVFMLPVAVSTAEAIRISNNLAVGSKSMALLSVKATAIISHAIILPVCFSIFFFRHEIISFFTEDPALHKLAAPLFFAILAFQVQDALFGICLGIVRGFKDTKTMMLVNFVVLWCMSAPLGYLIGFTDFFGRKYGLYGLWGILVFCYWSLTIAFGARSIYLFRHHKFKIYRY</sequence>
<gene>
    <name evidence="11" type="ORF">SAMN02910344_00768</name>
</gene>
<dbReference type="PANTHER" id="PTHR43298">
    <property type="entry name" value="MULTIDRUG RESISTANCE PROTEIN NORM-RELATED"/>
    <property type="match status" value="1"/>
</dbReference>
<keyword evidence="7" id="KW-0406">Ion transport</keyword>
<dbReference type="Pfam" id="PF01554">
    <property type="entry name" value="MatE"/>
    <property type="match status" value="2"/>
</dbReference>
<dbReference type="PIRSF" id="PIRSF006603">
    <property type="entry name" value="DinF"/>
    <property type="match status" value="1"/>
</dbReference>
<evidence type="ECO:0000256" key="10">
    <source>
        <dbReference type="SAM" id="Phobius"/>
    </source>
</evidence>
<dbReference type="InterPro" id="IPR002528">
    <property type="entry name" value="MATE_fam"/>
</dbReference>
<evidence type="ECO:0000313" key="11">
    <source>
        <dbReference type="EMBL" id="SFP21688.1"/>
    </source>
</evidence>
<proteinExistence type="predicted"/>
<feature type="transmembrane region" description="Helical" evidence="10">
    <location>
        <begin position="29"/>
        <end position="50"/>
    </location>
</feature>
<dbReference type="GO" id="GO:0005886">
    <property type="term" value="C:plasma membrane"/>
    <property type="evidence" value="ECO:0007669"/>
    <property type="project" value="UniProtKB-SubCell"/>
</dbReference>
<comment type="subcellular location">
    <subcellularLocation>
        <location evidence="1">Cell inner membrane</location>
        <topology evidence="1">Multi-pass membrane protein</topology>
    </subcellularLocation>
</comment>
<evidence type="ECO:0000256" key="7">
    <source>
        <dbReference type="ARBA" id="ARBA00023065"/>
    </source>
</evidence>
<evidence type="ECO:0000256" key="3">
    <source>
        <dbReference type="ARBA" id="ARBA00022449"/>
    </source>
</evidence>
<evidence type="ECO:0000256" key="2">
    <source>
        <dbReference type="ARBA" id="ARBA00022448"/>
    </source>
</evidence>
<dbReference type="AlphaFoldDB" id="A0A662ZGV5"/>
<dbReference type="InterPro" id="IPR048279">
    <property type="entry name" value="MdtK-like"/>
</dbReference>
<keyword evidence="2" id="KW-0813">Transport</keyword>
<evidence type="ECO:0000256" key="5">
    <source>
        <dbReference type="ARBA" id="ARBA00022692"/>
    </source>
</evidence>
<feature type="transmembrane region" description="Helical" evidence="10">
    <location>
        <begin position="327"/>
        <end position="351"/>
    </location>
</feature>
<dbReference type="GO" id="GO:0015297">
    <property type="term" value="F:antiporter activity"/>
    <property type="evidence" value="ECO:0007669"/>
    <property type="project" value="UniProtKB-KW"/>
</dbReference>
<feature type="transmembrane region" description="Helical" evidence="10">
    <location>
        <begin position="62"/>
        <end position="86"/>
    </location>
</feature>
<dbReference type="RefSeq" id="WP_093141088.1">
    <property type="nucleotide sequence ID" value="NZ_FOXF01000009.1"/>
</dbReference>
<accession>A0A662ZGV5</accession>
<feature type="transmembrane region" description="Helical" evidence="10">
    <location>
        <begin position="256"/>
        <end position="274"/>
    </location>
</feature>
<reference evidence="11 12" key="1">
    <citation type="submission" date="2016-10" db="EMBL/GenBank/DDBJ databases">
        <authorList>
            <person name="Varghese N."/>
            <person name="Submissions S."/>
        </authorList>
    </citation>
    <scope>NUCLEOTIDE SEQUENCE [LARGE SCALE GENOMIC DNA]</scope>
    <source>
        <strain evidence="11 12">DSM 1361</strain>
    </source>
</reference>
<dbReference type="InterPro" id="IPR050222">
    <property type="entry name" value="MATE_MdtK"/>
</dbReference>
<keyword evidence="8 10" id="KW-0472">Membrane</keyword>
<feature type="transmembrane region" description="Helical" evidence="10">
    <location>
        <begin position="106"/>
        <end position="125"/>
    </location>
</feature>
<evidence type="ECO:0000256" key="6">
    <source>
        <dbReference type="ARBA" id="ARBA00022989"/>
    </source>
</evidence>
<dbReference type="Proteomes" id="UP000243745">
    <property type="component" value="Unassembled WGS sequence"/>
</dbReference>
<feature type="transmembrane region" description="Helical" evidence="10">
    <location>
        <begin position="169"/>
        <end position="192"/>
    </location>
</feature>
<feature type="transmembrane region" description="Helical" evidence="10">
    <location>
        <begin position="371"/>
        <end position="392"/>
    </location>
</feature>
<evidence type="ECO:0000256" key="9">
    <source>
        <dbReference type="ARBA" id="ARBA00031636"/>
    </source>
</evidence>
<feature type="transmembrane region" description="Helical" evidence="10">
    <location>
        <begin position="145"/>
        <end position="162"/>
    </location>
</feature>
<evidence type="ECO:0000256" key="1">
    <source>
        <dbReference type="ARBA" id="ARBA00004429"/>
    </source>
</evidence>
<evidence type="ECO:0000313" key="12">
    <source>
        <dbReference type="Proteomes" id="UP000243745"/>
    </source>
</evidence>
<keyword evidence="6 10" id="KW-1133">Transmembrane helix</keyword>
<dbReference type="GO" id="GO:0006811">
    <property type="term" value="P:monoatomic ion transport"/>
    <property type="evidence" value="ECO:0007669"/>
    <property type="project" value="UniProtKB-KW"/>
</dbReference>
<dbReference type="OrthoDB" id="9780160at2"/>
<name>A0A662ZGV5_9GAMM</name>
<keyword evidence="4" id="KW-1003">Cell membrane</keyword>
<keyword evidence="5 10" id="KW-0812">Transmembrane</keyword>
<feature type="transmembrane region" description="Helical" evidence="10">
    <location>
        <begin position="404"/>
        <end position="422"/>
    </location>
</feature>
<dbReference type="PANTHER" id="PTHR43298:SF2">
    <property type="entry name" value="FMN_FAD EXPORTER YEEO-RELATED"/>
    <property type="match status" value="1"/>
</dbReference>
<keyword evidence="12" id="KW-1185">Reference proteome</keyword>
<evidence type="ECO:0000256" key="4">
    <source>
        <dbReference type="ARBA" id="ARBA00022475"/>
    </source>
</evidence>
<dbReference type="NCBIfam" id="TIGR00797">
    <property type="entry name" value="matE"/>
    <property type="match status" value="1"/>
</dbReference>
<dbReference type="EMBL" id="FOXF01000009">
    <property type="protein sequence ID" value="SFP21688.1"/>
    <property type="molecule type" value="Genomic_DNA"/>
</dbReference>
<feature type="transmembrane region" description="Helical" evidence="10">
    <location>
        <begin position="286"/>
        <end position="306"/>
    </location>
</feature>
<feature type="transmembrane region" description="Helical" evidence="10">
    <location>
        <begin position="204"/>
        <end position="227"/>
    </location>
</feature>
<protein>
    <recommendedName>
        <fullName evidence="9">Multidrug-efflux transporter</fullName>
    </recommendedName>
</protein>